<organism evidence="19 20">
    <name type="scientific">Candidatus Harrisonbacteria bacterium RIFCSPLOWO2_02_FULL_41_13b</name>
    <dbReference type="NCBI Taxonomy" id="1798409"/>
    <lineage>
        <taxon>Bacteria</taxon>
        <taxon>Candidatus Harrisoniibacteriota</taxon>
    </lineage>
</organism>
<evidence type="ECO:0000259" key="18">
    <source>
        <dbReference type="Pfam" id="PF00912"/>
    </source>
</evidence>
<dbReference type="InterPro" id="IPR012338">
    <property type="entry name" value="Beta-lactam/transpept-like"/>
</dbReference>
<evidence type="ECO:0000256" key="11">
    <source>
        <dbReference type="ARBA" id="ARBA00022984"/>
    </source>
</evidence>
<proteinExistence type="inferred from homology"/>
<dbReference type="NCBIfam" id="TIGR02074">
    <property type="entry name" value="PBP_1a_fam"/>
    <property type="match status" value="1"/>
</dbReference>
<evidence type="ECO:0000256" key="10">
    <source>
        <dbReference type="ARBA" id="ARBA00022960"/>
    </source>
</evidence>
<reference evidence="19 20" key="1">
    <citation type="journal article" date="2016" name="Nat. Commun.">
        <title>Thousands of microbial genomes shed light on interconnected biogeochemical processes in an aquifer system.</title>
        <authorList>
            <person name="Anantharaman K."/>
            <person name="Brown C.T."/>
            <person name="Hug L.A."/>
            <person name="Sharon I."/>
            <person name="Castelle C.J."/>
            <person name="Probst A.J."/>
            <person name="Thomas B.C."/>
            <person name="Singh A."/>
            <person name="Wilkins M.J."/>
            <person name="Karaoz U."/>
            <person name="Brodie E.L."/>
            <person name="Williams K.H."/>
            <person name="Hubbard S.S."/>
            <person name="Banfield J.F."/>
        </authorList>
    </citation>
    <scope>NUCLEOTIDE SEQUENCE [LARGE SCALE GENOMIC DNA]</scope>
</reference>
<dbReference type="GO" id="GO:0030288">
    <property type="term" value="C:outer membrane-bounded periplasmic space"/>
    <property type="evidence" value="ECO:0007669"/>
    <property type="project" value="TreeGrafter"/>
</dbReference>
<sequence>MFKSFLLTLFLLLIIGLVLTTALFLYVAKDLPDPETIISRRVSESTKIYDRTGNTVLYDIHGEEKRTIVPWERMPENIKLATLASEDSSFYSHQGLDFKGIIRAFIKNLTEFRISQGGSTITQQLIKNALLGDQRQNFFSVTSRKIKEALLSIEIERKFSKDQIFWMYLNQIPYGSNSYGVEAASQTFFGKQANSISLAEAALLAALPKAPSYYSPYGEHLDEALKRKNGILEKMLLLGYVDENQHNTAINEKLSFKPSRENIIAPHFVILVKDYLIKKYGEEMVENGGLKIFTTLDYNLQGIAEQAISSHAEKNEKQYKAKNAALTAINPRTGHVLAMVGSRDYFDLANEGNFNVATARRQPGSSFKPFAYAVAIEKGYTDSTILFDLKTEFNPQCLADSSQEKDSFGLDCYHPQNYDARFRGPVTMRQALAQSLNVPSVKTLYLAGIDDTINFAQRIGISTLEENRKNFGLSLVLGGAEVKLIDMVSAYGTFANDGIRQSPALILKIEDSEGNILEEYKPKEERVIESQIARTITSILSDNSSRTAVFGANSSLYFPDRPVAAKTGTTQENRDAWVLGYTPSLSVGVWVGNNDNTSMTKQGAGISASGPIWHEFLATALKESTPEEFLQPDPIEVDKIMLNGSYLPINTGDSKDIHSILYYSKKNDPRGDFPSDPYQDPQFKNWEETVRKNFGPPAN</sequence>
<dbReference type="GO" id="GO:0009252">
    <property type="term" value="P:peptidoglycan biosynthetic process"/>
    <property type="evidence" value="ECO:0007669"/>
    <property type="project" value="UniProtKB-KW"/>
</dbReference>
<dbReference type="InterPro" id="IPR036950">
    <property type="entry name" value="PBP_transglycosylase"/>
</dbReference>
<dbReference type="GO" id="GO:0005886">
    <property type="term" value="C:plasma membrane"/>
    <property type="evidence" value="ECO:0007669"/>
    <property type="project" value="UniProtKB-SubCell"/>
</dbReference>
<dbReference type="GO" id="GO:0071555">
    <property type="term" value="P:cell wall organization"/>
    <property type="evidence" value="ECO:0007669"/>
    <property type="project" value="UniProtKB-KW"/>
</dbReference>
<comment type="similarity">
    <text evidence="2">In the C-terminal section; belongs to the transpeptidase family.</text>
</comment>
<evidence type="ECO:0000313" key="19">
    <source>
        <dbReference type="EMBL" id="OGY67691.1"/>
    </source>
</evidence>
<dbReference type="PANTHER" id="PTHR32282">
    <property type="entry name" value="BINDING PROTEIN TRANSPEPTIDASE, PUTATIVE-RELATED"/>
    <property type="match status" value="1"/>
</dbReference>
<evidence type="ECO:0000313" key="20">
    <source>
        <dbReference type="Proteomes" id="UP000177690"/>
    </source>
</evidence>
<dbReference type="GO" id="GO:0009002">
    <property type="term" value="F:serine-type D-Ala-D-Ala carboxypeptidase activity"/>
    <property type="evidence" value="ECO:0007669"/>
    <property type="project" value="UniProtKB-EC"/>
</dbReference>
<dbReference type="InterPro" id="IPR023346">
    <property type="entry name" value="Lysozyme-like_dom_sf"/>
</dbReference>
<dbReference type="InterPro" id="IPR001264">
    <property type="entry name" value="Glyco_trans_51"/>
</dbReference>
<feature type="domain" description="Glycosyl transferase family 51" evidence="18">
    <location>
        <begin position="56"/>
        <end position="235"/>
    </location>
</feature>
<gene>
    <name evidence="19" type="ORF">A3I24_01030</name>
</gene>
<evidence type="ECO:0000256" key="13">
    <source>
        <dbReference type="ARBA" id="ARBA00023268"/>
    </source>
</evidence>
<evidence type="ECO:0000256" key="8">
    <source>
        <dbReference type="ARBA" id="ARBA00022679"/>
    </source>
</evidence>
<dbReference type="STRING" id="1798409.A3I24_01030"/>
<keyword evidence="6" id="KW-0645">Protease</keyword>
<name>A0A1G1ZT90_9BACT</name>
<dbReference type="GO" id="GO:0006508">
    <property type="term" value="P:proteolysis"/>
    <property type="evidence" value="ECO:0007669"/>
    <property type="project" value="UniProtKB-KW"/>
</dbReference>
<keyword evidence="13" id="KW-0511">Multifunctional enzyme</keyword>
<evidence type="ECO:0000256" key="2">
    <source>
        <dbReference type="ARBA" id="ARBA00007090"/>
    </source>
</evidence>
<protein>
    <submittedName>
        <fullName evidence="19">Uncharacterized protein</fullName>
    </submittedName>
</protein>
<comment type="catalytic activity">
    <reaction evidence="16">
        <text>[GlcNAc-(1-&gt;4)-Mur2Ac(oyl-L-Ala-gamma-D-Glu-L-Lys-D-Ala-D-Ala)](n)-di-trans,octa-cis-undecaprenyl diphosphate + beta-D-GlcNAc-(1-&gt;4)-Mur2Ac(oyl-L-Ala-gamma-D-Glu-L-Lys-D-Ala-D-Ala)-di-trans,octa-cis-undecaprenyl diphosphate = [GlcNAc-(1-&gt;4)-Mur2Ac(oyl-L-Ala-gamma-D-Glu-L-Lys-D-Ala-D-Ala)](n+1)-di-trans,octa-cis-undecaprenyl diphosphate + di-trans,octa-cis-undecaprenyl diphosphate + H(+)</text>
        <dbReference type="Rhea" id="RHEA:23708"/>
        <dbReference type="Rhea" id="RHEA-COMP:9602"/>
        <dbReference type="Rhea" id="RHEA-COMP:9603"/>
        <dbReference type="ChEBI" id="CHEBI:15378"/>
        <dbReference type="ChEBI" id="CHEBI:58405"/>
        <dbReference type="ChEBI" id="CHEBI:60033"/>
        <dbReference type="ChEBI" id="CHEBI:78435"/>
        <dbReference type="EC" id="2.4.99.28"/>
    </reaction>
</comment>
<keyword evidence="7" id="KW-0328">Glycosyltransferase</keyword>
<evidence type="ECO:0000256" key="7">
    <source>
        <dbReference type="ARBA" id="ARBA00022676"/>
    </source>
</evidence>
<keyword evidence="8" id="KW-0808">Transferase</keyword>
<dbReference type="InterPro" id="IPR001460">
    <property type="entry name" value="PCN-bd_Tpept"/>
</dbReference>
<evidence type="ECO:0000256" key="3">
    <source>
        <dbReference type="ARBA" id="ARBA00007739"/>
    </source>
</evidence>
<evidence type="ECO:0000256" key="12">
    <source>
        <dbReference type="ARBA" id="ARBA00023136"/>
    </source>
</evidence>
<evidence type="ECO:0000256" key="5">
    <source>
        <dbReference type="ARBA" id="ARBA00022645"/>
    </source>
</evidence>
<dbReference type="SUPFAM" id="SSF56601">
    <property type="entry name" value="beta-lactamase/transpeptidase-like"/>
    <property type="match status" value="1"/>
</dbReference>
<comment type="similarity">
    <text evidence="3">In the N-terminal section; belongs to the glycosyltransferase 51 family.</text>
</comment>
<dbReference type="GO" id="GO:0008360">
    <property type="term" value="P:regulation of cell shape"/>
    <property type="evidence" value="ECO:0007669"/>
    <property type="project" value="UniProtKB-KW"/>
</dbReference>
<keyword evidence="5" id="KW-0121">Carboxypeptidase</keyword>
<dbReference type="SUPFAM" id="SSF53955">
    <property type="entry name" value="Lysozyme-like"/>
    <property type="match status" value="1"/>
</dbReference>
<dbReference type="FunFam" id="1.10.3810.10:FF:000001">
    <property type="entry name" value="Penicillin-binding protein 1A"/>
    <property type="match status" value="1"/>
</dbReference>
<comment type="subcellular location">
    <subcellularLocation>
        <location evidence="1">Cell membrane</location>
    </subcellularLocation>
</comment>
<feature type="domain" description="Penicillin-binding protein transpeptidase" evidence="17">
    <location>
        <begin position="326"/>
        <end position="616"/>
    </location>
</feature>
<evidence type="ECO:0000256" key="6">
    <source>
        <dbReference type="ARBA" id="ARBA00022670"/>
    </source>
</evidence>
<keyword evidence="14" id="KW-0961">Cell wall biogenesis/degradation</keyword>
<keyword evidence="10" id="KW-0133">Cell shape</keyword>
<dbReference type="Pfam" id="PF00912">
    <property type="entry name" value="Transgly"/>
    <property type="match status" value="1"/>
</dbReference>
<dbReference type="Gene3D" id="1.10.3810.10">
    <property type="entry name" value="Biosynthetic peptidoglycan transglycosylase-like"/>
    <property type="match status" value="1"/>
</dbReference>
<dbReference type="GO" id="GO:0008955">
    <property type="term" value="F:peptidoglycan glycosyltransferase activity"/>
    <property type="evidence" value="ECO:0007669"/>
    <property type="project" value="UniProtKB-EC"/>
</dbReference>
<comment type="caution">
    <text evidence="19">The sequence shown here is derived from an EMBL/GenBank/DDBJ whole genome shotgun (WGS) entry which is preliminary data.</text>
</comment>
<evidence type="ECO:0000259" key="17">
    <source>
        <dbReference type="Pfam" id="PF00905"/>
    </source>
</evidence>
<dbReference type="Gene3D" id="3.40.710.10">
    <property type="entry name" value="DD-peptidase/beta-lactamase superfamily"/>
    <property type="match status" value="1"/>
</dbReference>
<keyword evidence="11" id="KW-0573">Peptidoglycan synthesis</keyword>
<keyword evidence="9" id="KW-0378">Hydrolase</keyword>
<evidence type="ECO:0000256" key="4">
    <source>
        <dbReference type="ARBA" id="ARBA00022475"/>
    </source>
</evidence>
<keyword evidence="4" id="KW-1003">Cell membrane</keyword>
<dbReference type="GO" id="GO:0008658">
    <property type="term" value="F:penicillin binding"/>
    <property type="evidence" value="ECO:0007669"/>
    <property type="project" value="InterPro"/>
</dbReference>
<evidence type="ECO:0000256" key="15">
    <source>
        <dbReference type="ARBA" id="ARBA00034000"/>
    </source>
</evidence>
<comment type="catalytic activity">
    <reaction evidence="15">
        <text>Preferential cleavage: (Ac)2-L-Lys-D-Ala-|-D-Ala. Also transpeptidation of peptidyl-alanyl moieties that are N-acyl substituents of D-alanine.</text>
        <dbReference type="EC" id="3.4.16.4"/>
    </reaction>
</comment>
<accession>A0A1G1ZT90</accession>
<dbReference type="InterPro" id="IPR050396">
    <property type="entry name" value="Glycosyltr_51/Transpeptidase"/>
</dbReference>
<dbReference type="Pfam" id="PF00905">
    <property type="entry name" value="Transpeptidase"/>
    <property type="match status" value="1"/>
</dbReference>
<evidence type="ECO:0000256" key="1">
    <source>
        <dbReference type="ARBA" id="ARBA00004236"/>
    </source>
</evidence>
<evidence type="ECO:0000256" key="16">
    <source>
        <dbReference type="ARBA" id="ARBA00049902"/>
    </source>
</evidence>
<evidence type="ECO:0000256" key="14">
    <source>
        <dbReference type="ARBA" id="ARBA00023316"/>
    </source>
</evidence>
<keyword evidence="12" id="KW-0472">Membrane</keyword>
<dbReference type="AlphaFoldDB" id="A0A1G1ZT90"/>
<dbReference type="EMBL" id="MHJL01000018">
    <property type="protein sequence ID" value="OGY67691.1"/>
    <property type="molecule type" value="Genomic_DNA"/>
</dbReference>
<dbReference type="Proteomes" id="UP000177690">
    <property type="component" value="Unassembled WGS sequence"/>
</dbReference>
<dbReference type="PANTHER" id="PTHR32282:SF11">
    <property type="entry name" value="PENICILLIN-BINDING PROTEIN 1B"/>
    <property type="match status" value="1"/>
</dbReference>
<evidence type="ECO:0000256" key="9">
    <source>
        <dbReference type="ARBA" id="ARBA00022801"/>
    </source>
</evidence>